<dbReference type="Proteomes" id="UP000054007">
    <property type="component" value="Unassembled WGS sequence"/>
</dbReference>
<feature type="compositionally biased region" description="Low complexity" evidence="1">
    <location>
        <begin position="57"/>
        <end position="74"/>
    </location>
</feature>
<feature type="compositionally biased region" description="Basic and acidic residues" evidence="1">
    <location>
        <begin position="171"/>
        <end position="189"/>
    </location>
</feature>
<feature type="compositionally biased region" description="Polar residues" evidence="1">
    <location>
        <begin position="110"/>
        <end position="119"/>
    </location>
</feature>
<organism evidence="2 3">
    <name type="scientific">Cylindrobasidium torrendii FP15055 ss-10</name>
    <dbReference type="NCBI Taxonomy" id="1314674"/>
    <lineage>
        <taxon>Eukaryota</taxon>
        <taxon>Fungi</taxon>
        <taxon>Dikarya</taxon>
        <taxon>Basidiomycota</taxon>
        <taxon>Agaricomycotina</taxon>
        <taxon>Agaricomycetes</taxon>
        <taxon>Agaricomycetidae</taxon>
        <taxon>Agaricales</taxon>
        <taxon>Marasmiineae</taxon>
        <taxon>Physalacriaceae</taxon>
        <taxon>Cylindrobasidium</taxon>
    </lineage>
</organism>
<evidence type="ECO:0000256" key="1">
    <source>
        <dbReference type="SAM" id="MobiDB-lite"/>
    </source>
</evidence>
<evidence type="ECO:0000313" key="3">
    <source>
        <dbReference type="Proteomes" id="UP000054007"/>
    </source>
</evidence>
<evidence type="ECO:0000313" key="2">
    <source>
        <dbReference type="EMBL" id="KIY62382.1"/>
    </source>
</evidence>
<sequence length="189" mass="20777">MRALHPDVHRDSSSPDNDTPSKPPMKRRLGGPPPDDPFVSDEDIERPRKKARFAEDPTTPSAPAQNPAPAATTRPPRRRLVFPAAMQEPRYRTSQAVAGPGPRTAANRRGNAQTQQQTVAGPPVSPMRTRSFRSAMTEASRSRATESTFASRARSRGPTDSQPSQIPRPALPKDKGKDKDKDKDKLTRQ</sequence>
<accession>A0A0D7AW03</accession>
<feature type="compositionally biased region" description="Basic and acidic residues" evidence="1">
    <location>
        <begin position="1"/>
        <end position="13"/>
    </location>
</feature>
<reference evidence="2 3" key="1">
    <citation type="journal article" date="2015" name="Fungal Genet. Biol.">
        <title>Evolution of novel wood decay mechanisms in Agaricales revealed by the genome sequences of Fistulina hepatica and Cylindrobasidium torrendii.</title>
        <authorList>
            <person name="Floudas D."/>
            <person name="Held B.W."/>
            <person name="Riley R."/>
            <person name="Nagy L.G."/>
            <person name="Koehler G."/>
            <person name="Ransdell A.S."/>
            <person name="Younus H."/>
            <person name="Chow J."/>
            <person name="Chiniquy J."/>
            <person name="Lipzen A."/>
            <person name="Tritt A."/>
            <person name="Sun H."/>
            <person name="Haridas S."/>
            <person name="LaButti K."/>
            <person name="Ohm R.A."/>
            <person name="Kues U."/>
            <person name="Blanchette R.A."/>
            <person name="Grigoriev I.V."/>
            <person name="Minto R.E."/>
            <person name="Hibbett D.S."/>
        </authorList>
    </citation>
    <scope>NUCLEOTIDE SEQUENCE [LARGE SCALE GENOMIC DNA]</scope>
    <source>
        <strain evidence="2 3">FP15055 ss-10</strain>
    </source>
</reference>
<proteinExistence type="predicted"/>
<keyword evidence="3" id="KW-1185">Reference proteome</keyword>
<dbReference type="EMBL" id="KN880790">
    <property type="protein sequence ID" value="KIY62382.1"/>
    <property type="molecule type" value="Genomic_DNA"/>
</dbReference>
<protein>
    <submittedName>
        <fullName evidence="2">Uncharacterized protein</fullName>
    </submittedName>
</protein>
<name>A0A0D7AW03_9AGAR</name>
<gene>
    <name evidence="2" type="ORF">CYLTODRAFT_459043</name>
</gene>
<feature type="region of interest" description="Disordered" evidence="1">
    <location>
        <begin position="1"/>
        <end position="189"/>
    </location>
</feature>
<dbReference type="AlphaFoldDB" id="A0A0D7AW03"/>